<reference evidence="1 2" key="1">
    <citation type="submission" date="2020-07" db="EMBL/GenBank/DDBJ databases">
        <title>Huge and variable diversity of episymbiotic CPR bacteria and DPANN archaea in groundwater ecosystems.</title>
        <authorList>
            <person name="He C.Y."/>
            <person name="Keren R."/>
            <person name="Whittaker M."/>
            <person name="Farag I.F."/>
            <person name="Doudna J."/>
            <person name="Cate J.H.D."/>
            <person name="Banfield J.F."/>
        </authorList>
    </citation>
    <scope>NUCLEOTIDE SEQUENCE [LARGE SCALE GENOMIC DNA]</scope>
    <source>
        <strain evidence="1">NC_groundwater_70_Ag_B-0.1um_54_66</strain>
    </source>
</reference>
<accession>A0A7T5R274</accession>
<sequence>MGQDKKSPSQEYLDKVSPMGNALTAEESAHLRKLLIAEGEIDIYHSDPDDFLEPGDEEKLPPELKQALAELRADKQPVVRKTGNAIKP</sequence>
<proteinExistence type="predicted"/>
<organism evidence="1 2">
    <name type="scientific">Micavibrio aeruginosavorus</name>
    <dbReference type="NCBI Taxonomy" id="349221"/>
    <lineage>
        <taxon>Bacteria</taxon>
        <taxon>Pseudomonadati</taxon>
        <taxon>Bdellovibrionota</taxon>
        <taxon>Bdellovibrionia</taxon>
        <taxon>Bdellovibrionales</taxon>
        <taxon>Pseudobdellovibrionaceae</taxon>
        <taxon>Micavibrio</taxon>
    </lineage>
</organism>
<dbReference type="AlphaFoldDB" id="A0A7T5R274"/>
<dbReference type="EMBL" id="CP066681">
    <property type="protein sequence ID" value="QQG36149.1"/>
    <property type="molecule type" value="Genomic_DNA"/>
</dbReference>
<name>A0A7T5R274_9BACT</name>
<protein>
    <submittedName>
        <fullName evidence="1">Uncharacterized protein</fullName>
    </submittedName>
</protein>
<evidence type="ECO:0000313" key="2">
    <source>
        <dbReference type="Proteomes" id="UP000595362"/>
    </source>
</evidence>
<evidence type="ECO:0000313" key="1">
    <source>
        <dbReference type="EMBL" id="QQG36149.1"/>
    </source>
</evidence>
<dbReference type="Proteomes" id="UP000595362">
    <property type="component" value="Chromosome"/>
</dbReference>
<gene>
    <name evidence="1" type="ORF">HYS17_11775</name>
</gene>